<protein>
    <submittedName>
        <fullName evidence="1">Scarecrow-like protein 1</fullName>
    </submittedName>
</protein>
<reference evidence="1 2" key="1">
    <citation type="submission" date="2019-12" db="EMBL/GenBank/DDBJ databases">
        <authorList>
            <person name="Alioto T."/>
            <person name="Alioto T."/>
            <person name="Gomez Garrido J."/>
        </authorList>
    </citation>
    <scope>NUCLEOTIDE SEQUENCE [LARGE SCALE GENOMIC DNA]</scope>
</reference>
<name>A0A8S0R0U7_OLEEU</name>
<dbReference type="Proteomes" id="UP000594638">
    <property type="component" value="Unassembled WGS sequence"/>
</dbReference>
<dbReference type="AlphaFoldDB" id="A0A8S0R0U7"/>
<keyword evidence="2" id="KW-1185">Reference proteome</keyword>
<evidence type="ECO:0000313" key="2">
    <source>
        <dbReference type="Proteomes" id="UP000594638"/>
    </source>
</evidence>
<comment type="caution">
    <text evidence="1">The sequence shown here is derived from an EMBL/GenBank/DDBJ whole genome shotgun (WGS) entry which is preliminary data.</text>
</comment>
<dbReference type="EMBL" id="CACTIH010002026">
    <property type="protein sequence ID" value="CAA2971814.1"/>
    <property type="molecule type" value="Genomic_DNA"/>
</dbReference>
<accession>A0A8S0R0U7</accession>
<sequence>MHLPENMNVFPRFIHTEINRANCGHLKDDCYEEQRKKANKPSKHACELPFFSRKQNNGVCKAHNTVTSGPGKNVASQRSVRIPQDSSVMEDLKCNSCVYQVLSS</sequence>
<organism evidence="1 2">
    <name type="scientific">Olea europaea subsp. europaea</name>
    <dbReference type="NCBI Taxonomy" id="158383"/>
    <lineage>
        <taxon>Eukaryota</taxon>
        <taxon>Viridiplantae</taxon>
        <taxon>Streptophyta</taxon>
        <taxon>Embryophyta</taxon>
        <taxon>Tracheophyta</taxon>
        <taxon>Spermatophyta</taxon>
        <taxon>Magnoliopsida</taxon>
        <taxon>eudicotyledons</taxon>
        <taxon>Gunneridae</taxon>
        <taxon>Pentapetalae</taxon>
        <taxon>asterids</taxon>
        <taxon>lamiids</taxon>
        <taxon>Lamiales</taxon>
        <taxon>Oleaceae</taxon>
        <taxon>Oleeae</taxon>
        <taxon>Olea</taxon>
    </lineage>
</organism>
<evidence type="ECO:0000313" key="1">
    <source>
        <dbReference type="EMBL" id="CAA2971814.1"/>
    </source>
</evidence>
<proteinExistence type="predicted"/>
<dbReference type="Gramene" id="OE9A007048T1">
    <property type="protein sequence ID" value="OE9A007048C1"/>
    <property type="gene ID" value="OE9A007048"/>
</dbReference>
<gene>
    <name evidence="1" type="ORF">OLEA9_A007048</name>
</gene>